<evidence type="ECO:0000313" key="1">
    <source>
        <dbReference type="EMBL" id="SAL87291.1"/>
    </source>
</evidence>
<dbReference type="InterPro" id="IPR014737">
    <property type="entry name" value="Transposase_Tn5-like_C"/>
</dbReference>
<protein>
    <submittedName>
        <fullName evidence="1">Transposase for transposon Tn5</fullName>
        <ecNumber evidence="1">3.1.-.-</ecNumber>
    </submittedName>
</protein>
<dbReference type="EC" id="3.1.-.-" evidence="1"/>
<dbReference type="Gene3D" id="1.10.740.10">
    <property type="entry name" value="Transferase Inhibitor Protein From Tn5, Chain"/>
    <property type="match status" value="1"/>
</dbReference>
<dbReference type="SUPFAM" id="SSF53098">
    <property type="entry name" value="Ribonuclease H-like"/>
    <property type="match status" value="1"/>
</dbReference>
<dbReference type="Gene3D" id="3.90.350.10">
    <property type="entry name" value="Transposase Inhibitor Protein From Tn5, Chain A, domain 1"/>
    <property type="match status" value="1"/>
</dbReference>
<dbReference type="EMBL" id="FCOL02000320">
    <property type="protein sequence ID" value="SAL87291.1"/>
    <property type="molecule type" value="Genomic_DNA"/>
</dbReference>
<dbReference type="InterPro" id="IPR047768">
    <property type="entry name" value="Tn5p-like"/>
</dbReference>
<evidence type="ECO:0000313" key="2">
    <source>
        <dbReference type="Proteomes" id="UP000054925"/>
    </source>
</evidence>
<gene>
    <name evidence="1" type="primary">tnpA_1</name>
    <name evidence="1" type="ORF">AWB67_07380</name>
</gene>
<reference evidence="1" key="1">
    <citation type="submission" date="2016-01" db="EMBL/GenBank/DDBJ databases">
        <authorList>
            <person name="Peeters C."/>
        </authorList>
    </citation>
    <scope>NUCLEOTIDE SEQUENCE [LARGE SCALE GENOMIC DNA]</scope>
    <source>
        <strain evidence="1">LMG 22937</strain>
    </source>
</reference>
<dbReference type="GO" id="GO:0016787">
    <property type="term" value="F:hydrolase activity"/>
    <property type="evidence" value="ECO:0007669"/>
    <property type="project" value="UniProtKB-KW"/>
</dbReference>
<proteinExistence type="predicted"/>
<dbReference type="InterPro" id="IPR012337">
    <property type="entry name" value="RNaseH-like_sf"/>
</dbReference>
<dbReference type="Proteomes" id="UP000054925">
    <property type="component" value="Unassembled WGS sequence"/>
</dbReference>
<dbReference type="InterPro" id="IPR054836">
    <property type="entry name" value="Tn5_transposase"/>
</dbReference>
<accession>A0A158L3Q6</accession>
<keyword evidence="2" id="KW-1185">Reference proteome</keyword>
<dbReference type="PANTHER" id="PTHR37319">
    <property type="entry name" value="TRANSPOSASE"/>
    <property type="match status" value="1"/>
</dbReference>
<comment type="caution">
    <text evidence="1">The sequence shown here is derived from an EMBL/GenBank/DDBJ whole genome shotgun (WGS) entry which is preliminary data.</text>
</comment>
<dbReference type="PANTHER" id="PTHR37319:SF1">
    <property type="entry name" value="TRANSPOSASE TN5 DIMERISATION DOMAIN-CONTAINING PROTEIN"/>
    <property type="match status" value="1"/>
</dbReference>
<keyword evidence="1" id="KW-0378">Hydrolase</keyword>
<dbReference type="NCBIfam" id="NF033590">
    <property type="entry name" value="transpos_IS4_3"/>
    <property type="match status" value="1"/>
</dbReference>
<dbReference type="AlphaFoldDB" id="A0A158L3Q6"/>
<sequence>MRTCQDRLAADGEHTMSDEVSAVQVKGLHRVETRDAKGHSSHALLEIKYSQVTALPPIGKRSRYPALQVTVIHATERGEPTDRKPIKWKLITDLPVRSRRDAIEKLDWYAMRWKIETFQKILKSGCKAQESRLRSADRLANLISVFCILSCRIFWLTMINRYAPDAPSQVALTLAEVELLDQVVKETARTAHAPPLSRSLIKLAQLGGYLARVSDPPPGDTVIWRGLRRLVDIQLGFELAKCG</sequence>
<organism evidence="1 2">
    <name type="scientific">Caballeronia terrestris</name>
    <dbReference type="NCBI Taxonomy" id="1226301"/>
    <lineage>
        <taxon>Bacteria</taxon>
        <taxon>Pseudomonadati</taxon>
        <taxon>Pseudomonadota</taxon>
        <taxon>Betaproteobacteria</taxon>
        <taxon>Burkholderiales</taxon>
        <taxon>Burkholderiaceae</taxon>
        <taxon>Caballeronia</taxon>
    </lineage>
</organism>
<name>A0A158L3Q6_9BURK</name>